<organism evidence="1 2">
    <name type="scientific">Araneus ventricosus</name>
    <name type="common">Orbweaver spider</name>
    <name type="synonym">Epeira ventricosa</name>
    <dbReference type="NCBI Taxonomy" id="182803"/>
    <lineage>
        <taxon>Eukaryota</taxon>
        <taxon>Metazoa</taxon>
        <taxon>Ecdysozoa</taxon>
        <taxon>Arthropoda</taxon>
        <taxon>Chelicerata</taxon>
        <taxon>Arachnida</taxon>
        <taxon>Araneae</taxon>
        <taxon>Araneomorphae</taxon>
        <taxon>Entelegynae</taxon>
        <taxon>Araneoidea</taxon>
        <taxon>Araneidae</taxon>
        <taxon>Araneus</taxon>
    </lineage>
</organism>
<reference evidence="1 2" key="1">
    <citation type="journal article" date="2019" name="Sci. Rep.">
        <title>Orb-weaving spider Araneus ventricosus genome elucidates the spidroin gene catalogue.</title>
        <authorList>
            <person name="Kono N."/>
            <person name="Nakamura H."/>
            <person name="Ohtoshi R."/>
            <person name="Moran D.A.P."/>
            <person name="Shinohara A."/>
            <person name="Yoshida Y."/>
            <person name="Fujiwara M."/>
            <person name="Mori M."/>
            <person name="Tomita M."/>
            <person name="Arakawa K."/>
        </authorList>
    </citation>
    <scope>NUCLEOTIDE SEQUENCE [LARGE SCALE GENOMIC DNA]</scope>
</reference>
<sequence>MPFSTSGDPGLSDHAFRYKYWTTSSDLFLDFAVSTFDNVIIKEMDCDVFVYLIRYLSPDIPSEHSTPLSAKFKIALLIFICKVRASTSTIICRARARDLQSPTADFELKGRFKIKLSYLSSKIFHEINFCLQQLKHHFLHRVGHLFFLLTKFQFFQRPSHISSSLPKVLPSSFLHTQFSGCVFQLEQKINYADLSRATSTSNLCLTMFAVLESIINFNVIMKKSVSSIVSYRCNLV</sequence>
<gene>
    <name evidence="1" type="ORF">AVEN_113404_1</name>
</gene>
<evidence type="ECO:0000313" key="1">
    <source>
        <dbReference type="EMBL" id="GBM71235.1"/>
    </source>
</evidence>
<accession>A0A4Y2I142</accession>
<name>A0A4Y2I142_ARAVE</name>
<comment type="caution">
    <text evidence="1">The sequence shown here is derived from an EMBL/GenBank/DDBJ whole genome shotgun (WGS) entry which is preliminary data.</text>
</comment>
<proteinExistence type="predicted"/>
<evidence type="ECO:0000313" key="2">
    <source>
        <dbReference type="Proteomes" id="UP000499080"/>
    </source>
</evidence>
<keyword evidence="2" id="KW-1185">Reference proteome</keyword>
<dbReference type="AlphaFoldDB" id="A0A4Y2I142"/>
<dbReference type="Proteomes" id="UP000499080">
    <property type="component" value="Unassembled WGS sequence"/>
</dbReference>
<dbReference type="EMBL" id="BGPR01002301">
    <property type="protein sequence ID" value="GBM71235.1"/>
    <property type="molecule type" value="Genomic_DNA"/>
</dbReference>
<protein>
    <submittedName>
        <fullName evidence="1">Uncharacterized protein</fullName>
    </submittedName>
</protein>